<proteinExistence type="predicted"/>
<dbReference type="PANTHER" id="PTHR24260">
    <property type="match status" value="1"/>
</dbReference>
<gene>
    <name evidence="3" type="ORF">Q31b_42550</name>
</gene>
<keyword evidence="4" id="KW-1185">Reference proteome</keyword>
<dbReference type="InterPro" id="IPR001254">
    <property type="entry name" value="Trypsin_dom"/>
</dbReference>
<dbReference type="RefSeq" id="WP_146601461.1">
    <property type="nucleotide sequence ID" value="NZ_SJPY01000007.1"/>
</dbReference>
<dbReference type="AlphaFoldDB" id="A0A5C6DNL8"/>
<accession>A0A5C6DNL8</accession>
<dbReference type="SMART" id="SM00020">
    <property type="entry name" value="Tryp_SPc"/>
    <property type="match status" value="1"/>
</dbReference>
<evidence type="ECO:0000256" key="1">
    <source>
        <dbReference type="SAM" id="SignalP"/>
    </source>
</evidence>
<evidence type="ECO:0000259" key="2">
    <source>
        <dbReference type="PROSITE" id="PS50240"/>
    </source>
</evidence>
<dbReference type="InterPro" id="IPR013424">
    <property type="entry name" value="Ice-binding_C"/>
</dbReference>
<protein>
    <submittedName>
        <fullName evidence="3">Trypsin</fullName>
    </submittedName>
</protein>
<dbReference type="PRINTS" id="PR00722">
    <property type="entry name" value="CHYMOTRYPSIN"/>
</dbReference>
<name>A0A5C6DNL8_9BACT</name>
<dbReference type="PANTHER" id="PTHR24260:SF136">
    <property type="entry name" value="GH08193P-RELATED"/>
    <property type="match status" value="1"/>
</dbReference>
<evidence type="ECO:0000313" key="4">
    <source>
        <dbReference type="Proteomes" id="UP000315471"/>
    </source>
</evidence>
<dbReference type="InterPro" id="IPR001314">
    <property type="entry name" value="Peptidase_S1A"/>
</dbReference>
<dbReference type="OrthoDB" id="292088at2"/>
<dbReference type="PROSITE" id="PS50240">
    <property type="entry name" value="TRYPSIN_DOM"/>
    <property type="match status" value="1"/>
</dbReference>
<feature type="domain" description="Peptidase S1" evidence="2">
    <location>
        <begin position="45"/>
        <end position="265"/>
    </location>
</feature>
<dbReference type="GO" id="GO:0004252">
    <property type="term" value="F:serine-type endopeptidase activity"/>
    <property type="evidence" value="ECO:0007669"/>
    <property type="project" value="InterPro"/>
</dbReference>
<dbReference type="Proteomes" id="UP000315471">
    <property type="component" value="Unassembled WGS sequence"/>
</dbReference>
<dbReference type="Pfam" id="PF07589">
    <property type="entry name" value="PEP-CTERM"/>
    <property type="match status" value="1"/>
</dbReference>
<sequence length="303" mass="33225" precursor="true">MKQNTVFASLLLCSILNVTAHGAVYLSLEELERSTEFAQQSVFDPVGSFATPTTSPWGSGVLISEDWVLTAGHVGDNFNITEFRLGRDSLNPTHTRSIAEVVIHPGWPIGANNISGVPDLALMRLATPITDVATATRYRGEDIPPRYANNYHQTEYLMAGFGDHGVANIQLDEDSFMRAGRNMLRYIFDDFNLIVYSNETTVTSILDMEWKGAPGDSGGGWFQLVDGEYQLSGITVVGGTPFEYPSFTGAVSVSQFNDWIDSVVAVPEPSSSFLLASIGAICISRRVHRRRGIKSRQRNLLAL</sequence>
<dbReference type="InterPro" id="IPR043504">
    <property type="entry name" value="Peptidase_S1_PA_chymotrypsin"/>
</dbReference>
<dbReference type="Gene3D" id="2.40.10.10">
    <property type="entry name" value="Trypsin-like serine proteases"/>
    <property type="match status" value="1"/>
</dbReference>
<organism evidence="3 4">
    <name type="scientific">Novipirellula aureliae</name>
    <dbReference type="NCBI Taxonomy" id="2527966"/>
    <lineage>
        <taxon>Bacteria</taxon>
        <taxon>Pseudomonadati</taxon>
        <taxon>Planctomycetota</taxon>
        <taxon>Planctomycetia</taxon>
        <taxon>Pirellulales</taxon>
        <taxon>Pirellulaceae</taxon>
        <taxon>Novipirellula</taxon>
    </lineage>
</organism>
<dbReference type="GO" id="GO:0006508">
    <property type="term" value="P:proteolysis"/>
    <property type="evidence" value="ECO:0007669"/>
    <property type="project" value="InterPro"/>
</dbReference>
<feature type="chain" id="PRO_5022851238" evidence="1">
    <location>
        <begin position="23"/>
        <end position="303"/>
    </location>
</feature>
<dbReference type="Pfam" id="PF00089">
    <property type="entry name" value="Trypsin"/>
    <property type="match status" value="1"/>
</dbReference>
<dbReference type="SUPFAM" id="SSF50494">
    <property type="entry name" value="Trypsin-like serine proteases"/>
    <property type="match status" value="1"/>
</dbReference>
<evidence type="ECO:0000313" key="3">
    <source>
        <dbReference type="EMBL" id="TWU37467.1"/>
    </source>
</evidence>
<reference evidence="3 4" key="1">
    <citation type="submission" date="2019-02" db="EMBL/GenBank/DDBJ databases">
        <title>Deep-cultivation of Planctomycetes and their phenomic and genomic characterization uncovers novel biology.</title>
        <authorList>
            <person name="Wiegand S."/>
            <person name="Jogler M."/>
            <person name="Boedeker C."/>
            <person name="Pinto D."/>
            <person name="Vollmers J."/>
            <person name="Rivas-Marin E."/>
            <person name="Kohn T."/>
            <person name="Peeters S.H."/>
            <person name="Heuer A."/>
            <person name="Rast P."/>
            <person name="Oberbeckmann S."/>
            <person name="Bunk B."/>
            <person name="Jeske O."/>
            <person name="Meyerdierks A."/>
            <person name="Storesund J.E."/>
            <person name="Kallscheuer N."/>
            <person name="Luecker S."/>
            <person name="Lage O.M."/>
            <person name="Pohl T."/>
            <person name="Merkel B.J."/>
            <person name="Hornburger P."/>
            <person name="Mueller R.-W."/>
            <person name="Bruemmer F."/>
            <person name="Labrenz M."/>
            <person name="Spormann A.M."/>
            <person name="Op Den Camp H."/>
            <person name="Overmann J."/>
            <person name="Amann R."/>
            <person name="Jetten M.S.M."/>
            <person name="Mascher T."/>
            <person name="Medema M.H."/>
            <person name="Devos D.P."/>
            <person name="Kaster A.-K."/>
            <person name="Ovreas L."/>
            <person name="Rohde M."/>
            <person name="Galperin M.Y."/>
            <person name="Jogler C."/>
        </authorList>
    </citation>
    <scope>NUCLEOTIDE SEQUENCE [LARGE SCALE GENOMIC DNA]</scope>
    <source>
        <strain evidence="3 4">Q31b</strain>
    </source>
</reference>
<dbReference type="InterPro" id="IPR051333">
    <property type="entry name" value="CLIP_Serine_Protease"/>
</dbReference>
<feature type="signal peptide" evidence="1">
    <location>
        <begin position="1"/>
        <end position="22"/>
    </location>
</feature>
<dbReference type="EMBL" id="SJPY01000007">
    <property type="protein sequence ID" value="TWU37467.1"/>
    <property type="molecule type" value="Genomic_DNA"/>
</dbReference>
<keyword evidence="1" id="KW-0732">Signal</keyword>
<dbReference type="InterPro" id="IPR009003">
    <property type="entry name" value="Peptidase_S1_PA"/>
</dbReference>
<comment type="caution">
    <text evidence="3">The sequence shown here is derived from an EMBL/GenBank/DDBJ whole genome shotgun (WGS) entry which is preliminary data.</text>
</comment>